<dbReference type="Proteomes" id="UP001295444">
    <property type="component" value="Chromosome 07"/>
</dbReference>
<keyword evidence="2" id="KW-1185">Reference proteome</keyword>
<dbReference type="AlphaFoldDB" id="A0AAD1SWS8"/>
<proteinExistence type="predicted"/>
<evidence type="ECO:0000313" key="2">
    <source>
        <dbReference type="Proteomes" id="UP001295444"/>
    </source>
</evidence>
<dbReference type="EMBL" id="OW240918">
    <property type="protein sequence ID" value="CAH2308304.1"/>
    <property type="molecule type" value="Genomic_DNA"/>
</dbReference>
<reference evidence="1" key="1">
    <citation type="submission" date="2022-03" db="EMBL/GenBank/DDBJ databases">
        <authorList>
            <person name="Alioto T."/>
            <person name="Alioto T."/>
            <person name="Gomez Garrido J."/>
        </authorList>
    </citation>
    <scope>NUCLEOTIDE SEQUENCE</scope>
</reference>
<accession>A0AAD1SWS8</accession>
<organism evidence="1 2">
    <name type="scientific">Pelobates cultripes</name>
    <name type="common">Western spadefoot toad</name>
    <dbReference type="NCBI Taxonomy" id="61616"/>
    <lineage>
        <taxon>Eukaryota</taxon>
        <taxon>Metazoa</taxon>
        <taxon>Chordata</taxon>
        <taxon>Craniata</taxon>
        <taxon>Vertebrata</taxon>
        <taxon>Euteleostomi</taxon>
        <taxon>Amphibia</taxon>
        <taxon>Batrachia</taxon>
        <taxon>Anura</taxon>
        <taxon>Pelobatoidea</taxon>
        <taxon>Pelobatidae</taxon>
        <taxon>Pelobates</taxon>
    </lineage>
</organism>
<gene>
    <name evidence="1" type="ORF">PECUL_23A026203</name>
</gene>
<protein>
    <submittedName>
        <fullName evidence="1">Uncharacterized protein</fullName>
    </submittedName>
</protein>
<name>A0AAD1SWS8_PELCU</name>
<evidence type="ECO:0000313" key="1">
    <source>
        <dbReference type="EMBL" id="CAH2308304.1"/>
    </source>
</evidence>
<sequence length="93" mass="10484">MKAHYFPSKALSQALLSIHGAIPGTTLHPRPYHRHYFPTTALSQALLSIHDHIAGTTFQPRRKAREKPADSITLRDRLNCSQTLTQRVTDLRG</sequence>